<dbReference type="InterPro" id="IPR049536">
    <property type="entry name" value="CFP_TSR-0"/>
</dbReference>
<dbReference type="EMBL" id="SCKG01000015">
    <property type="protein sequence ID" value="TDH03572.1"/>
    <property type="molecule type" value="Genomic_DNA"/>
</dbReference>
<keyword evidence="4" id="KW-0677">Repeat</keyword>
<evidence type="ECO:0000256" key="1">
    <source>
        <dbReference type="ARBA" id="ARBA00004613"/>
    </source>
</evidence>
<name>A0A484CIH4_PERFV</name>
<dbReference type="Pfam" id="PF18487">
    <property type="entry name" value="TSR"/>
    <property type="match status" value="1"/>
</dbReference>
<dbReference type="Pfam" id="PF00090">
    <property type="entry name" value="TSP_1"/>
    <property type="match status" value="7"/>
</dbReference>
<evidence type="ECO:0000256" key="5">
    <source>
        <dbReference type="ARBA" id="ARBA00023157"/>
    </source>
</evidence>
<accession>A0A484CIH4</accession>
<dbReference type="InterPro" id="IPR054019">
    <property type="entry name" value="CFP_TSR_C"/>
</dbReference>
<feature type="signal peptide" evidence="6">
    <location>
        <begin position="1"/>
        <end position="20"/>
    </location>
</feature>
<dbReference type="PROSITE" id="PS50092">
    <property type="entry name" value="TSP1"/>
    <property type="match status" value="8"/>
</dbReference>
<feature type="chain" id="PRO_5019839112" description="Properdin" evidence="6">
    <location>
        <begin position="21"/>
        <end position="567"/>
    </location>
</feature>
<evidence type="ECO:0000313" key="8">
    <source>
        <dbReference type="Proteomes" id="UP000295070"/>
    </source>
</evidence>
<dbReference type="Pfam" id="PF22195">
    <property type="entry name" value="TSP1_CFP_C"/>
    <property type="match status" value="1"/>
</dbReference>
<proteinExistence type="predicted"/>
<reference evidence="7 8" key="1">
    <citation type="submission" date="2019-01" db="EMBL/GenBank/DDBJ databases">
        <title>A chromosome-scale genome assembly of the yellow perch, Perca flavescens.</title>
        <authorList>
            <person name="Feron R."/>
            <person name="Morvezen R."/>
            <person name="Bestin A."/>
            <person name="Haffray P."/>
            <person name="Klopp C."/>
            <person name="Zahm M."/>
            <person name="Cabau C."/>
            <person name="Roques C."/>
            <person name="Donnadieu C."/>
            <person name="Bouchez O."/>
            <person name="Christie M."/>
            <person name="Larson W."/>
            <person name="Guiguen Y."/>
        </authorList>
    </citation>
    <scope>NUCLEOTIDE SEQUENCE [LARGE SCALE GENOMIC DNA]</scope>
    <source>
        <strain evidence="7">YP-PL-M2</strain>
        <tissue evidence="7">Blood</tissue>
    </source>
</reference>
<dbReference type="Gene3D" id="2.20.100.10">
    <property type="entry name" value="Thrombospondin type-1 (TSP1) repeat"/>
    <property type="match status" value="8"/>
</dbReference>
<evidence type="ECO:0000256" key="6">
    <source>
        <dbReference type="SAM" id="SignalP"/>
    </source>
</evidence>
<keyword evidence="2" id="KW-0964">Secreted</keyword>
<dbReference type="InterPro" id="IPR036383">
    <property type="entry name" value="TSP1_rpt_sf"/>
</dbReference>
<dbReference type="Proteomes" id="UP000295070">
    <property type="component" value="Chromosome 15"/>
</dbReference>
<evidence type="ECO:0000256" key="4">
    <source>
        <dbReference type="ARBA" id="ARBA00022737"/>
    </source>
</evidence>
<dbReference type="SUPFAM" id="SSF82895">
    <property type="entry name" value="TSP-1 type 1 repeat"/>
    <property type="match status" value="7"/>
</dbReference>
<dbReference type="AlphaFoldDB" id="A0A484CIH4"/>
<dbReference type="PRINTS" id="PR01705">
    <property type="entry name" value="TSP1REPEAT"/>
</dbReference>
<comment type="subcellular location">
    <subcellularLocation>
        <location evidence="1">Secreted</location>
    </subcellularLocation>
</comment>
<gene>
    <name evidence="7" type="ORF">EPR50_G00165030</name>
</gene>
<keyword evidence="3 6" id="KW-0732">Signal</keyword>
<evidence type="ECO:0000313" key="7">
    <source>
        <dbReference type="EMBL" id="TDH03572.1"/>
    </source>
</evidence>
<protein>
    <recommendedName>
        <fullName evidence="9">Properdin</fullName>
    </recommendedName>
</protein>
<dbReference type="InterPro" id="IPR000884">
    <property type="entry name" value="TSP1_rpt"/>
</dbReference>
<evidence type="ECO:0000256" key="2">
    <source>
        <dbReference type="ARBA" id="ARBA00022525"/>
    </source>
</evidence>
<comment type="caution">
    <text evidence="7">The sequence shown here is derived from an EMBL/GenBank/DDBJ whole genome shotgun (WGS) entry which is preliminary data.</text>
</comment>
<dbReference type="PANTHER" id="PTHR22906:SF43">
    <property type="entry name" value="PROPERDIN"/>
    <property type="match status" value="1"/>
</dbReference>
<keyword evidence="8" id="KW-1185">Reference proteome</keyword>
<dbReference type="FunFam" id="2.20.100.10:FF:000001">
    <property type="entry name" value="semaphorin-5A isoform X1"/>
    <property type="match status" value="2"/>
</dbReference>
<dbReference type="InterPro" id="IPR052065">
    <property type="entry name" value="Compl_asym_regulator"/>
</dbReference>
<dbReference type="STRING" id="8167.A0A484CIH4"/>
<sequence length="567" mass="60695">MMEVLVLLVLLLVSVEHSECVRCFARFDLNLGQCDEELGEMDDDDCCQNPQYGYQGPDGVCRGCGPPAWSPWSPWSQCNVLCGDGVTQRRRTCFGIGDCENSAEKLETKPCNSSCCESKGWGPWLPWEPCSVSCGEGGERKRERVCSSPPECLSACTGPSEETEKCPTQTTCPVHGGWSAWSSWAACSAVCISTKGGDDVIPLRLRSRLCSSPTPSSDTVPPGNGCPGDEFQTQDCSDLPNCPVDGSWGAWSQPGPCSVSCGEGLQLATRICDSPAPKYGGRRCDGPSTQSSVCQSPCPVDGFWTGWSSWGECSASCIPEGRAPVRSRQRSCSNPAPSSSPPGAGCQGGASETNICNHLPHCPVDGGWGSWSPLSSCPVTCGAGLQVSLRRCDSPSPKHGGQPCPGEGRQTSICQTNQHCPVDGTWSQWSPWNPCRYPFGGRSIKCLQIGGRQTRERQCLHRAHNGSICSGDALTETRVCYDVDSCRPKGTWGGWEPWNLCRPACGGSPKRFRKRLCTPDFSNYSPTIGRLKEPATFFGDPKADCGTPPDGGPKVEVQNCVNVPACT</sequence>
<dbReference type="SMART" id="SM00209">
    <property type="entry name" value="TSP1"/>
    <property type="match status" value="8"/>
</dbReference>
<evidence type="ECO:0008006" key="9">
    <source>
        <dbReference type="Google" id="ProtNLM"/>
    </source>
</evidence>
<dbReference type="PANTHER" id="PTHR22906">
    <property type="entry name" value="PROPERDIN"/>
    <property type="match status" value="1"/>
</dbReference>
<evidence type="ECO:0000256" key="3">
    <source>
        <dbReference type="ARBA" id="ARBA00022729"/>
    </source>
</evidence>
<organism evidence="7 8">
    <name type="scientific">Perca flavescens</name>
    <name type="common">American yellow perch</name>
    <name type="synonym">Morone flavescens</name>
    <dbReference type="NCBI Taxonomy" id="8167"/>
    <lineage>
        <taxon>Eukaryota</taxon>
        <taxon>Metazoa</taxon>
        <taxon>Chordata</taxon>
        <taxon>Craniata</taxon>
        <taxon>Vertebrata</taxon>
        <taxon>Euteleostomi</taxon>
        <taxon>Actinopterygii</taxon>
        <taxon>Neopterygii</taxon>
        <taxon>Teleostei</taxon>
        <taxon>Neoteleostei</taxon>
        <taxon>Acanthomorphata</taxon>
        <taxon>Eupercaria</taxon>
        <taxon>Perciformes</taxon>
        <taxon>Percoidei</taxon>
        <taxon>Percidae</taxon>
        <taxon>Percinae</taxon>
        <taxon>Perca</taxon>
    </lineage>
</organism>
<keyword evidence="5" id="KW-1015">Disulfide bond</keyword>